<evidence type="ECO:0000313" key="2">
    <source>
        <dbReference type="Proteomes" id="UP000649617"/>
    </source>
</evidence>
<sequence>YSLQVTVPKDSPAYHWTPTYWQTKRLEWMQKSGGAQISLSHGGAFSEPQPEDDPVELIYIFPRETEKGRGQERPDMRHRNWAKDLIDHEVLGKPLSYAQQADEPERYVAPLLQRVLDFVKRSGGEVPIPTVLKMFGKELTGENGQTNVQRIRFLAW</sequence>
<dbReference type="OrthoDB" id="10454749at2759"/>
<protein>
    <submittedName>
        <fullName evidence="1">Uncharacterized protein</fullName>
    </submittedName>
</protein>
<organism evidence="1 2">
    <name type="scientific">Symbiodinium pilosum</name>
    <name type="common">Dinoflagellate</name>
    <dbReference type="NCBI Taxonomy" id="2952"/>
    <lineage>
        <taxon>Eukaryota</taxon>
        <taxon>Sar</taxon>
        <taxon>Alveolata</taxon>
        <taxon>Dinophyceae</taxon>
        <taxon>Suessiales</taxon>
        <taxon>Symbiodiniaceae</taxon>
        <taxon>Symbiodinium</taxon>
    </lineage>
</organism>
<evidence type="ECO:0000313" key="1">
    <source>
        <dbReference type="EMBL" id="CAE7709658.1"/>
    </source>
</evidence>
<dbReference type="EMBL" id="CAJNIZ010045073">
    <property type="protein sequence ID" value="CAE7709658.1"/>
    <property type="molecule type" value="Genomic_DNA"/>
</dbReference>
<reference evidence="1" key="1">
    <citation type="submission" date="2021-02" db="EMBL/GenBank/DDBJ databases">
        <authorList>
            <person name="Dougan E. K."/>
            <person name="Rhodes N."/>
            <person name="Thang M."/>
            <person name="Chan C."/>
        </authorList>
    </citation>
    <scope>NUCLEOTIDE SEQUENCE</scope>
</reference>
<dbReference type="AlphaFoldDB" id="A0A812WYJ4"/>
<keyword evidence="2" id="KW-1185">Reference proteome</keyword>
<feature type="non-terminal residue" evidence="1">
    <location>
        <position position="1"/>
    </location>
</feature>
<proteinExistence type="predicted"/>
<dbReference type="Proteomes" id="UP000649617">
    <property type="component" value="Unassembled WGS sequence"/>
</dbReference>
<comment type="caution">
    <text evidence="1">The sequence shown here is derived from an EMBL/GenBank/DDBJ whole genome shotgun (WGS) entry which is preliminary data.</text>
</comment>
<name>A0A812WYJ4_SYMPI</name>
<feature type="non-terminal residue" evidence="1">
    <location>
        <position position="156"/>
    </location>
</feature>
<gene>
    <name evidence="1" type="ORF">SPIL2461_LOCUS20101</name>
</gene>
<accession>A0A812WYJ4</accession>